<dbReference type="Pfam" id="PF20201">
    <property type="entry name" value="DUF6563"/>
    <property type="match status" value="1"/>
</dbReference>
<dbReference type="EMBL" id="JBHSQB010000008">
    <property type="protein sequence ID" value="MFC6097282.1"/>
    <property type="molecule type" value="Genomic_DNA"/>
</dbReference>
<comment type="caution">
    <text evidence="1">The sequence shown here is derived from an EMBL/GenBank/DDBJ whole genome shotgun (WGS) entry which is preliminary data.</text>
</comment>
<protein>
    <submittedName>
        <fullName evidence="1">DUF6563 family protein</fullName>
    </submittedName>
</protein>
<dbReference type="InterPro" id="IPR046693">
    <property type="entry name" value="DUF6563"/>
</dbReference>
<evidence type="ECO:0000313" key="1">
    <source>
        <dbReference type="EMBL" id="MFC6097282.1"/>
    </source>
</evidence>
<dbReference type="RefSeq" id="WP_379792172.1">
    <property type="nucleotide sequence ID" value="NZ_JBHSQB010000008.1"/>
</dbReference>
<keyword evidence="2" id="KW-1185">Reference proteome</keyword>
<organism evidence="1 2">
    <name type="scientific">Flavobacterium qiangtangense</name>
    <dbReference type="NCBI Taxonomy" id="1442595"/>
    <lineage>
        <taxon>Bacteria</taxon>
        <taxon>Pseudomonadati</taxon>
        <taxon>Bacteroidota</taxon>
        <taxon>Flavobacteriia</taxon>
        <taxon>Flavobacteriales</taxon>
        <taxon>Flavobacteriaceae</taxon>
        <taxon>Flavobacterium</taxon>
    </lineage>
</organism>
<dbReference type="Proteomes" id="UP001596287">
    <property type="component" value="Unassembled WGS sequence"/>
</dbReference>
<accession>A0ABW1PR48</accession>
<proteinExistence type="predicted"/>
<reference evidence="2" key="1">
    <citation type="journal article" date="2019" name="Int. J. Syst. Evol. Microbiol.">
        <title>The Global Catalogue of Microorganisms (GCM) 10K type strain sequencing project: providing services to taxonomists for standard genome sequencing and annotation.</title>
        <authorList>
            <consortium name="The Broad Institute Genomics Platform"/>
            <consortium name="The Broad Institute Genome Sequencing Center for Infectious Disease"/>
            <person name="Wu L."/>
            <person name="Ma J."/>
        </authorList>
    </citation>
    <scope>NUCLEOTIDE SEQUENCE [LARGE SCALE GENOMIC DNA]</scope>
    <source>
        <strain evidence="2">CCUG 49679</strain>
    </source>
</reference>
<gene>
    <name evidence="1" type="ORF">ACFPVY_11570</name>
</gene>
<sequence length="362" mass="40869">MKKVIAILLFISSFSGFSQSEIKYHKISLEDKNDTPIGLNFSISKVYDGRQFKENIGTIQKGAFNKKVLADFEKPLEEEILNYLSVILPASNKNIAIRINDLYVSEITKAFSETGFATIVLDIIEQKDGADFIVGTYSYTAEGNGMDVTNKHDDRLKEALVQIMTQYKNTSQDKKTQIAFDPNQIITNRTLVEKPKKGIYLTYADVLNEKPFTEDFNFSNKKEQYFIMDASGKDKSNYFGFSDGNNFYINVSKYANNKFYAKTDIVGNKYFVEDVVYNPNSVMAASAMFGLVGALVASSAGSGNVPMLIDCYSGQPIFLSNAEIKTLLKPKPELYKEYKDSKKTNEDIKNVLQKYYQVTLKN</sequence>
<evidence type="ECO:0000313" key="2">
    <source>
        <dbReference type="Proteomes" id="UP001596287"/>
    </source>
</evidence>
<name>A0ABW1PR48_9FLAO</name>